<proteinExistence type="predicted"/>
<reference evidence="1" key="1">
    <citation type="journal article" date="2019" name="bioRxiv">
        <title>The Genome of the Zebra Mussel, Dreissena polymorpha: A Resource for Invasive Species Research.</title>
        <authorList>
            <person name="McCartney M.A."/>
            <person name="Auch B."/>
            <person name="Kono T."/>
            <person name="Mallez S."/>
            <person name="Zhang Y."/>
            <person name="Obille A."/>
            <person name="Becker A."/>
            <person name="Abrahante J.E."/>
            <person name="Garbe J."/>
            <person name="Badalamenti J.P."/>
            <person name="Herman A."/>
            <person name="Mangelson H."/>
            <person name="Liachko I."/>
            <person name="Sullivan S."/>
            <person name="Sone E.D."/>
            <person name="Koren S."/>
            <person name="Silverstein K.A.T."/>
            <person name="Beckman K.B."/>
            <person name="Gohl D.M."/>
        </authorList>
    </citation>
    <scope>NUCLEOTIDE SEQUENCE</scope>
    <source>
        <strain evidence="1">Duluth1</strain>
        <tissue evidence="1">Whole animal</tissue>
    </source>
</reference>
<evidence type="ECO:0000313" key="1">
    <source>
        <dbReference type="EMBL" id="KAH3809265.1"/>
    </source>
</evidence>
<evidence type="ECO:0000313" key="2">
    <source>
        <dbReference type="Proteomes" id="UP000828390"/>
    </source>
</evidence>
<name>A0A9D4G643_DREPO</name>
<protein>
    <submittedName>
        <fullName evidence="1">Uncharacterized protein</fullName>
    </submittedName>
</protein>
<sequence length="82" mass="8882">MDLLPVRACAVVAADEHPQARLLEDHSVVVVRIAHGPAAYVTARVLAFLVVHVPTAPVWPLPELLQLVELGDGICNLTIRFP</sequence>
<dbReference type="AlphaFoldDB" id="A0A9D4G643"/>
<dbReference type="Proteomes" id="UP000828390">
    <property type="component" value="Unassembled WGS sequence"/>
</dbReference>
<dbReference type="EMBL" id="JAIWYP010000006">
    <property type="protein sequence ID" value="KAH3809265.1"/>
    <property type="molecule type" value="Genomic_DNA"/>
</dbReference>
<reference evidence="1" key="2">
    <citation type="submission" date="2020-11" db="EMBL/GenBank/DDBJ databases">
        <authorList>
            <person name="McCartney M.A."/>
            <person name="Auch B."/>
            <person name="Kono T."/>
            <person name="Mallez S."/>
            <person name="Becker A."/>
            <person name="Gohl D.M."/>
            <person name="Silverstein K.A.T."/>
            <person name="Koren S."/>
            <person name="Bechman K.B."/>
            <person name="Herman A."/>
            <person name="Abrahante J.E."/>
            <person name="Garbe J."/>
        </authorList>
    </citation>
    <scope>NUCLEOTIDE SEQUENCE</scope>
    <source>
        <strain evidence="1">Duluth1</strain>
        <tissue evidence="1">Whole animal</tissue>
    </source>
</reference>
<comment type="caution">
    <text evidence="1">The sequence shown here is derived from an EMBL/GenBank/DDBJ whole genome shotgun (WGS) entry which is preliminary data.</text>
</comment>
<organism evidence="1 2">
    <name type="scientific">Dreissena polymorpha</name>
    <name type="common">Zebra mussel</name>
    <name type="synonym">Mytilus polymorpha</name>
    <dbReference type="NCBI Taxonomy" id="45954"/>
    <lineage>
        <taxon>Eukaryota</taxon>
        <taxon>Metazoa</taxon>
        <taxon>Spiralia</taxon>
        <taxon>Lophotrochozoa</taxon>
        <taxon>Mollusca</taxon>
        <taxon>Bivalvia</taxon>
        <taxon>Autobranchia</taxon>
        <taxon>Heteroconchia</taxon>
        <taxon>Euheterodonta</taxon>
        <taxon>Imparidentia</taxon>
        <taxon>Neoheterodontei</taxon>
        <taxon>Myida</taxon>
        <taxon>Dreissenoidea</taxon>
        <taxon>Dreissenidae</taxon>
        <taxon>Dreissena</taxon>
    </lineage>
</organism>
<accession>A0A9D4G643</accession>
<keyword evidence="2" id="KW-1185">Reference proteome</keyword>
<gene>
    <name evidence="1" type="ORF">DPMN_137626</name>
</gene>